<evidence type="ECO:0000313" key="2">
    <source>
        <dbReference type="EMBL" id="MCT4333717.1"/>
    </source>
</evidence>
<feature type="region of interest" description="Disordered" evidence="1">
    <location>
        <begin position="370"/>
        <end position="408"/>
    </location>
</feature>
<reference evidence="2 3" key="1">
    <citation type="submission" date="2022-04" db="EMBL/GenBank/DDBJ databases">
        <title>Paracoccus sp. YLB-12 draft genome sequence.</title>
        <authorList>
            <person name="Yu L."/>
        </authorList>
    </citation>
    <scope>NUCLEOTIDE SEQUENCE [LARGE SCALE GENOMIC DNA]</scope>
    <source>
        <strain evidence="2 3">YLB-12</strain>
    </source>
</reference>
<gene>
    <name evidence="2" type="ORF">MU516_12660</name>
</gene>
<comment type="caution">
    <text evidence="2">The sequence shown here is derived from an EMBL/GenBank/DDBJ whole genome shotgun (WGS) entry which is preliminary data.</text>
</comment>
<proteinExistence type="predicted"/>
<dbReference type="EMBL" id="JANAVZ010000006">
    <property type="protein sequence ID" value="MCT4333717.1"/>
    <property type="molecule type" value="Genomic_DNA"/>
</dbReference>
<evidence type="ECO:0000313" key="3">
    <source>
        <dbReference type="Proteomes" id="UP001320702"/>
    </source>
</evidence>
<accession>A0ABT2KB01</accession>
<name>A0ABT2KB01_9RHOB</name>
<sequence length="422" mass="46548">MSLFNGNTGGSAVQNEGVGTDTPMVLAGNSETAATAGIWWGGADGLQGGETAHTILSSTRGDYSGPISSAAQSAILPGIGAAWEIGIQNSSRFLQERWQGEWAEYCDPVNDMALFTGRAFVLWEGEEPIGEDWQMADTGKMAQPYYWAGDCHKRTLARDLSFEYGHFARAVAAGVAPYLVGAWPPMIEEGGGNASIPARDAEWRTRFDGYDLAHRYRRDWLRAELAANGLSDDLWIVPAHLAVARWYDDDLAGNLPAGLTSHRDMHADDNTSPGHLDDNGGKHPWMLSREAKPIWSTCSVPTTIIWSLKWRAQAGMTAARRQSCGGRYGMRPGSIRALLCSTPRLRVIGWSRYGWTMPCFSAWSIWRSATRKPPRSSSNGMAVAAIPRGRPVRPSRSRRRLPIRSMPHGRRRTFRQIRSMSI</sequence>
<organism evidence="2 3">
    <name type="scientific">Paracoccus maritimus</name>
    <dbReference type="NCBI Taxonomy" id="2933292"/>
    <lineage>
        <taxon>Bacteria</taxon>
        <taxon>Pseudomonadati</taxon>
        <taxon>Pseudomonadota</taxon>
        <taxon>Alphaproteobacteria</taxon>
        <taxon>Rhodobacterales</taxon>
        <taxon>Paracoccaceae</taxon>
        <taxon>Paracoccus</taxon>
    </lineage>
</organism>
<keyword evidence="3" id="KW-1185">Reference proteome</keyword>
<feature type="compositionally biased region" description="Basic residues" evidence="1">
    <location>
        <begin position="390"/>
        <end position="408"/>
    </location>
</feature>
<dbReference type="Proteomes" id="UP001320702">
    <property type="component" value="Unassembled WGS sequence"/>
</dbReference>
<protein>
    <submittedName>
        <fullName evidence="2">Uncharacterized protein</fullName>
    </submittedName>
</protein>
<evidence type="ECO:0000256" key="1">
    <source>
        <dbReference type="SAM" id="MobiDB-lite"/>
    </source>
</evidence>